<feature type="domain" description="ABC transporter" evidence="6">
    <location>
        <begin position="32"/>
        <end position="231"/>
    </location>
</feature>
<dbReference type="GO" id="GO:0005886">
    <property type="term" value="C:plasma membrane"/>
    <property type="evidence" value="ECO:0007669"/>
    <property type="project" value="TreeGrafter"/>
</dbReference>
<name>A0A9D5CPJ7_9LILI</name>
<evidence type="ECO:0000259" key="6">
    <source>
        <dbReference type="PROSITE" id="PS50893"/>
    </source>
</evidence>
<organism evidence="7 8">
    <name type="scientific">Dioscorea zingiberensis</name>
    <dbReference type="NCBI Taxonomy" id="325984"/>
    <lineage>
        <taxon>Eukaryota</taxon>
        <taxon>Viridiplantae</taxon>
        <taxon>Streptophyta</taxon>
        <taxon>Embryophyta</taxon>
        <taxon>Tracheophyta</taxon>
        <taxon>Spermatophyta</taxon>
        <taxon>Magnoliopsida</taxon>
        <taxon>Liliopsida</taxon>
        <taxon>Dioscoreales</taxon>
        <taxon>Dioscoreaceae</taxon>
        <taxon>Dioscorea</taxon>
    </lineage>
</organism>
<evidence type="ECO:0000256" key="5">
    <source>
        <dbReference type="ARBA" id="ARBA00023136"/>
    </source>
</evidence>
<dbReference type="SUPFAM" id="SSF52540">
    <property type="entry name" value="P-loop containing nucleoside triphosphate hydrolases"/>
    <property type="match status" value="1"/>
</dbReference>
<dbReference type="Pfam" id="PF00005">
    <property type="entry name" value="ABC_tran"/>
    <property type="match status" value="1"/>
</dbReference>
<evidence type="ECO:0000256" key="4">
    <source>
        <dbReference type="ARBA" id="ARBA00022989"/>
    </source>
</evidence>
<dbReference type="OrthoDB" id="785425at2759"/>
<dbReference type="Gene3D" id="3.40.50.300">
    <property type="entry name" value="P-loop containing nucleotide triphosphate hydrolases"/>
    <property type="match status" value="1"/>
</dbReference>
<dbReference type="GO" id="GO:0042626">
    <property type="term" value="F:ATPase-coupled transmembrane transporter activity"/>
    <property type="evidence" value="ECO:0007669"/>
    <property type="project" value="TreeGrafter"/>
</dbReference>
<dbReference type="GO" id="GO:0005524">
    <property type="term" value="F:ATP binding"/>
    <property type="evidence" value="ECO:0007669"/>
    <property type="project" value="InterPro"/>
</dbReference>
<dbReference type="GO" id="GO:0016887">
    <property type="term" value="F:ATP hydrolysis activity"/>
    <property type="evidence" value="ECO:0007669"/>
    <property type="project" value="InterPro"/>
</dbReference>
<dbReference type="InterPro" id="IPR003439">
    <property type="entry name" value="ABC_transporter-like_ATP-bd"/>
</dbReference>
<comment type="caution">
    <text evidence="7">The sequence shown here is derived from an EMBL/GenBank/DDBJ whole genome shotgun (WGS) entry which is preliminary data.</text>
</comment>
<reference evidence="7" key="2">
    <citation type="journal article" date="2022" name="Hortic Res">
        <title>The genome of Dioscorea zingiberensis sheds light on the biosynthesis, origin and evolution of the medicinally important diosgenin saponins.</title>
        <authorList>
            <person name="Li Y."/>
            <person name="Tan C."/>
            <person name="Li Z."/>
            <person name="Guo J."/>
            <person name="Li S."/>
            <person name="Chen X."/>
            <person name="Wang C."/>
            <person name="Dai X."/>
            <person name="Yang H."/>
            <person name="Song W."/>
            <person name="Hou L."/>
            <person name="Xu J."/>
            <person name="Tong Z."/>
            <person name="Xu A."/>
            <person name="Yuan X."/>
            <person name="Wang W."/>
            <person name="Yang Q."/>
            <person name="Chen L."/>
            <person name="Sun Z."/>
            <person name="Wang K."/>
            <person name="Pan B."/>
            <person name="Chen J."/>
            <person name="Bao Y."/>
            <person name="Liu F."/>
            <person name="Qi X."/>
            <person name="Gang D.R."/>
            <person name="Wen J."/>
            <person name="Li J."/>
        </authorList>
    </citation>
    <scope>NUCLEOTIDE SEQUENCE</scope>
    <source>
        <strain evidence="7">Dzin_1.0</strain>
    </source>
</reference>
<keyword evidence="4" id="KW-1133">Transmembrane helix</keyword>
<gene>
    <name evidence="7" type="ORF">J5N97_018158</name>
</gene>
<keyword evidence="5" id="KW-0472">Membrane</keyword>
<comment type="subcellular location">
    <subcellularLocation>
        <location evidence="1">Membrane</location>
        <topology evidence="1">Multi-pass membrane protein</topology>
    </subcellularLocation>
</comment>
<proteinExistence type="predicted"/>
<keyword evidence="8" id="KW-1185">Reference proteome</keyword>
<dbReference type="EMBL" id="JAGGNH010000004">
    <property type="protein sequence ID" value="KAJ0976193.1"/>
    <property type="molecule type" value="Genomic_DNA"/>
</dbReference>
<dbReference type="PANTHER" id="PTHR48041">
    <property type="entry name" value="ABC TRANSPORTER G FAMILY MEMBER 28"/>
    <property type="match status" value="1"/>
</dbReference>
<dbReference type="InterPro" id="IPR017871">
    <property type="entry name" value="ABC_transporter-like_CS"/>
</dbReference>
<evidence type="ECO:0000256" key="1">
    <source>
        <dbReference type="ARBA" id="ARBA00004141"/>
    </source>
</evidence>
<dbReference type="InterPro" id="IPR027417">
    <property type="entry name" value="P-loop_NTPase"/>
</dbReference>
<dbReference type="InterPro" id="IPR050352">
    <property type="entry name" value="ABCG_transporters"/>
</dbReference>
<evidence type="ECO:0000313" key="8">
    <source>
        <dbReference type="Proteomes" id="UP001085076"/>
    </source>
</evidence>
<dbReference type="PANTHER" id="PTHR48041:SF22">
    <property type="entry name" value="ABC TRANSPORTER G FAMILY MEMBER 9"/>
    <property type="match status" value="1"/>
</dbReference>
<keyword evidence="3" id="KW-0812">Transmembrane</keyword>
<evidence type="ECO:0000313" key="7">
    <source>
        <dbReference type="EMBL" id="KAJ0976193.1"/>
    </source>
</evidence>
<keyword evidence="2" id="KW-0813">Transport</keyword>
<protein>
    <recommendedName>
        <fullName evidence="6">ABC transporter domain-containing protein</fullName>
    </recommendedName>
</protein>
<evidence type="ECO:0000256" key="3">
    <source>
        <dbReference type="ARBA" id="ARBA00022692"/>
    </source>
</evidence>
<evidence type="ECO:0000256" key="2">
    <source>
        <dbReference type="ARBA" id="ARBA00022448"/>
    </source>
</evidence>
<dbReference type="PROSITE" id="PS50893">
    <property type="entry name" value="ABC_TRANSPORTER_2"/>
    <property type="match status" value="1"/>
</dbReference>
<accession>A0A9D5CPJ7</accession>
<reference evidence="7" key="1">
    <citation type="submission" date="2021-03" db="EMBL/GenBank/DDBJ databases">
        <authorList>
            <person name="Li Z."/>
            <person name="Yang C."/>
        </authorList>
    </citation>
    <scope>NUCLEOTIDE SEQUENCE</scope>
    <source>
        <strain evidence="7">Dzin_1.0</strain>
        <tissue evidence="7">Leaf</tissue>
    </source>
</reference>
<dbReference type="AlphaFoldDB" id="A0A9D5CPJ7"/>
<dbReference type="PROSITE" id="PS00211">
    <property type="entry name" value="ABC_TRANSPORTER_1"/>
    <property type="match status" value="1"/>
</dbReference>
<sequence>MMEMESSSTFAPSSQEVDQGFIVNKCKRPIILKFEDVVYKIKTKDKKKKEEEDGGRRTIIKGVSGEVRSGEMLAMMGPSGSGKTTLLKALAGRFNSSSSSSSSVLTGSITYNGAGISSSINRLTGFVSQDDILYPHLTVSETLLFTALLRLPLSLTVQQKTDLVDAVISQLGLSACRNIIIGDQEIRGVSGGERKRVSIGQEILIDPLLLFLDEPTSGLDATNAQRIVSQC</sequence>
<dbReference type="Proteomes" id="UP001085076">
    <property type="component" value="Miscellaneous, Linkage group lg04"/>
</dbReference>